<evidence type="ECO:0000313" key="1">
    <source>
        <dbReference type="EMBL" id="SIT01791.1"/>
    </source>
</evidence>
<organism evidence="1 2">
    <name type="scientific">Zobellia uliginosa</name>
    <dbReference type="NCBI Taxonomy" id="143224"/>
    <lineage>
        <taxon>Bacteria</taxon>
        <taxon>Pseudomonadati</taxon>
        <taxon>Bacteroidota</taxon>
        <taxon>Flavobacteriia</taxon>
        <taxon>Flavobacteriales</taxon>
        <taxon>Flavobacteriaceae</taxon>
        <taxon>Zobellia</taxon>
    </lineage>
</organism>
<dbReference type="RefSeq" id="WP_139327735.1">
    <property type="nucleotide sequence ID" value="NZ_FTOB01000007.1"/>
</dbReference>
<accession>A0ABY1L0G9</accession>
<evidence type="ECO:0000313" key="2">
    <source>
        <dbReference type="Proteomes" id="UP000185728"/>
    </source>
</evidence>
<proteinExistence type="predicted"/>
<dbReference type="EMBL" id="FTOB01000007">
    <property type="protein sequence ID" value="SIT01791.1"/>
    <property type="molecule type" value="Genomic_DNA"/>
</dbReference>
<sequence length="204" mass="21493">MLTVTVSEKEDAKIYAAFDNVDEKKIISVTIGVPVAVIGTVNTLPFIIAEGQLIAGSGSYLKSTIIGSGAGLSLESSVSSSLTSIATDATTQYVGNGFDFKKVDPLKATMSGVFKVNASSVLLKSSVSSRSDYGYVPQLNSFGETAINFSFGMLGRNSINKNISSLGLSEFNKSMGGYLENILKMGANSTKTAIVVEVKKEMEK</sequence>
<comment type="caution">
    <text evidence="1">The sequence shown here is derived from an EMBL/GenBank/DDBJ whole genome shotgun (WGS) entry which is preliminary data.</text>
</comment>
<reference evidence="1 2" key="1">
    <citation type="submission" date="2017-01" db="EMBL/GenBank/DDBJ databases">
        <authorList>
            <person name="Varghese N."/>
            <person name="Submissions S."/>
        </authorList>
    </citation>
    <scope>NUCLEOTIDE SEQUENCE [LARGE SCALE GENOMIC DNA]</scope>
    <source>
        <strain evidence="1 2">DSM 2061</strain>
    </source>
</reference>
<gene>
    <name evidence="1" type="ORF">SAMN05421766_10739</name>
</gene>
<keyword evidence="2" id="KW-1185">Reference proteome</keyword>
<dbReference type="Proteomes" id="UP000185728">
    <property type="component" value="Unassembled WGS sequence"/>
</dbReference>
<protein>
    <submittedName>
        <fullName evidence="1">Uncharacterized protein</fullName>
    </submittedName>
</protein>
<name>A0ABY1L0G9_9FLAO</name>